<dbReference type="EMBL" id="BJMN01000016">
    <property type="protein sequence ID" value="GEB57223.1"/>
    <property type="molecule type" value="Genomic_DNA"/>
</dbReference>
<evidence type="ECO:0000313" key="3">
    <source>
        <dbReference type="Proteomes" id="UP000315226"/>
    </source>
</evidence>
<name>A0A4Y3RKH5_9ACTN</name>
<evidence type="ECO:0000313" key="2">
    <source>
        <dbReference type="EMBL" id="GEB57223.1"/>
    </source>
</evidence>
<keyword evidence="3" id="KW-1185">Reference proteome</keyword>
<organism evidence="2 3">
    <name type="scientific">Streptomyces gardneri</name>
    <dbReference type="NCBI Taxonomy" id="66892"/>
    <lineage>
        <taxon>Bacteria</taxon>
        <taxon>Bacillati</taxon>
        <taxon>Actinomycetota</taxon>
        <taxon>Actinomycetes</taxon>
        <taxon>Kitasatosporales</taxon>
        <taxon>Streptomycetaceae</taxon>
        <taxon>Streptomyces</taxon>
    </lineage>
</organism>
<gene>
    <name evidence="2" type="ORF">SGA01_28280</name>
</gene>
<protein>
    <submittedName>
        <fullName evidence="2">Uncharacterized protein</fullName>
    </submittedName>
</protein>
<sequence>MRPAVPVYWRWTPTVAVPFFIARLVDHAHGLRIVQVLDHVGAYVISDRVGVPFRTVEQVLHAVRSGVADVLGQGPAVLARQVRQQPGDQPPHPAAGFNSGEPARDPTHQALECFLPVSRNYAGVRARHVIIGCPHNT</sequence>
<accession>A0A4Y3RKH5</accession>
<dbReference type="AlphaFoldDB" id="A0A4Y3RKH5"/>
<comment type="caution">
    <text evidence="2">The sequence shown here is derived from an EMBL/GenBank/DDBJ whole genome shotgun (WGS) entry which is preliminary data.</text>
</comment>
<reference evidence="2 3" key="1">
    <citation type="submission" date="2019-06" db="EMBL/GenBank/DDBJ databases">
        <title>Whole genome shotgun sequence of Streptomyces gardneri NBRC 12865.</title>
        <authorList>
            <person name="Hosoyama A."/>
            <person name="Uohara A."/>
            <person name="Ohji S."/>
            <person name="Ichikawa N."/>
        </authorList>
    </citation>
    <scope>NUCLEOTIDE SEQUENCE [LARGE SCALE GENOMIC DNA]</scope>
    <source>
        <strain evidence="2 3">NBRC 12865</strain>
    </source>
</reference>
<feature type="region of interest" description="Disordered" evidence="1">
    <location>
        <begin position="82"/>
        <end position="102"/>
    </location>
</feature>
<dbReference type="Proteomes" id="UP000315226">
    <property type="component" value="Unassembled WGS sequence"/>
</dbReference>
<proteinExistence type="predicted"/>
<evidence type="ECO:0000256" key="1">
    <source>
        <dbReference type="SAM" id="MobiDB-lite"/>
    </source>
</evidence>